<evidence type="ECO:0000259" key="1">
    <source>
        <dbReference type="Pfam" id="PF00535"/>
    </source>
</evidence>
<dbReference type="Pfam" id="PF00535">
    <property type="entry name" value="Glycos_transf_2"/>
    <property type="match status" value="1"/>
</dbReference>
<dbReference type="InterPro" id="IPR001173">
    <property type="entry name" value="Glyco_trans_2-like"/>
</dbReference>
<evidence type="ECO:0000313" key="2">
    <source>
        <dbReference type="EMBL" id="NVO29140.1"/>
    </source>
</evidence>
<accession>A0ABX2PI02</accession>
<keyword evidence="3" id="KW-1185">Reference proteome</keyword>
<dbReference type="Gene3D" id="3.90.550.10">
    <property type="entry name" value="Spore Coat Polysaccharide Biosynthesis Protein SpsA, Chain A"/>
    <property type="match status" value="1"/>
</dbReference>
<dbReference type="SUPFAM" id="SSF53448">
    <property type="entry name" value="Nucleotide-diphospho-sugar transferases"/>
    <property type="match status" value="1"/>
</dbReference>
<evidence type="ECO:0000313" key="3">
    <source>
        <dbReference type="Proteomes" id="UP000523601"/>
    </source>
</evidence>
<protein>
    <submittedName>
        <fullName evidence="2">Glycosyltransferase family 2 protein</fullName>
    </submittedName>
</protein>
<reference evidence="2 3" key="1">
    <citation type="submission" date="2020-04" db="EMBL/GenBank/DDBJ databases">
        <title>Donghicola sp., a member of the Rhodobacteraceae family isolated from mangrove forest in Thailand.</title>
        <authorList>
            <person name="Charoenyingcharoen P."/>
            <person name="Yukphan P."/>
        </authorList>
    </citation>
    <scope>NUCLEOTIDE SEQUENCE [LARGE SCALE GENOMIC DNA]</scope>
    <source>
        <strain evidence="2 3">C2-DW-16</strain>
    </source>
</reference>
<feature type="domain" description="Glycosyltransferase 2-like" evidence="1">
    <location>
        <begin position="32"/>
        <end position="138"/>
    </location>
</feature>
<dbReference type="RefSeq" id="WP_176855831.1">
    <property type="nucleotide sequence ID" value="NZ_JABCJD010000011.1"/>
</dbReference>
<proteinExistence type="predicted"/>
<name>A0ABX2PI02_9RHOB</name>
<dbReference type="InterPro" id="IPR029044">
    <property type="entry name" value="Nucleotide-diphossugar_trans"/>
</dbReference>
<comment type="caution">
    <text evidence="2">The sequence shown here is derived from an EMBL/GenBank/DDBJ whole genome shotgun (WGS) entry which is preliminary data.</text>
</comment>
<dbReference type="EMBL" id="JABCJD010000011">
    <property type="protein sequence ID" value="NVO29140.1"/>
    <property type="molecule type" value="Genomic_DNA"/>
</dbReference>
<sequence length="295" mass="33643">MVFISRIASRKTKDVIKGNLSLIMDAPQYGAVIRAYQYTDILEEVVKTLRAQTVPPKEIIFVDSSRNAETTAKFAALGVTIVPYSDEEFNYSRAINLGVAANPEPLTLIISSHVLLGAGLVERGWRDAQAHGLEIVFWSQPTSGKLGESGYIVDLKNFDGTNGIGNSASLIPTSRIVERPFREEVFSAEDQEWSKYYYKTFRRGSWCVETNEMQYLNPNHGKSVWSWEKLLNEELSIGYFVNRRLIMPDRIAIRVLRGVLATVRRRPERARMHFCIATAFFMANFRRPKAKSRYF</sequence>
<gene>
    <name evidence="2" type="ORF">HJ526_17080</name>
</gene>
<dbReference type="Proteomes" id="UP000523601">
    <property type="component" value="Unassembled WGS sequence"/>
</dbReference>
<dbReference type="CDD" id="cd00761">
    <property type="entry name" value="Glyco_tranf_GTA_type"/>
    <property type="match status" value="1"/>
</dbReference>
<organism evidence="2 3">
    <name type="scientific">Donghicola mangrovi</name>
    <dbReference type="NCBI Taxonomy" id="2729614"/>
    <lineage>
        <taxon>Bacteria</taxon>
        <taxon>Pseudomonadati</taxon>
        <taxon>Pseudomonadota</taxon>
        <taxon>Alphaproteobacteria</taxon>
        <taxon>Rhodobacterales</taxon>
        <taxon>Roseobacteraceae</taxon>
        <taxon>Donghicola</taxon>
    </lineage>
</organism>